<keyword evidence="2" id="KW-0547">Nucleotide-binding</keyword>
<dbReference type="InterPro" id="IPR002624">
    <property type="entry name" value="DCK/DGK"/>
</dbReference>
<dbReference type="GO" id="GO:0019136">
    <property type="term" value="F:deoxynucleoside kinase activity"/>
    <property type="evidence" value="ECO:0007669"/>
    <property type="project" value="InterPro"/>
</dbReference>
<protein>
    <submittedName>
        <fullName evidence="4">Thymidine kinase</fullName>
    </submittedName>
</protein>
<proteinExistence type="predicted"/>
<dbReference type="PANTHER" id="PTHR10513:SF35">
    <property type="entry name" value="DEOXYADENOSINE KINASE"/>
    <property type="match status" value="1"/>
</dbReference>
<evidence type="ECO:0000256" key="1">
    <source>
        <dbReference type="PIRSR" id="PIRSR000705-1"/>
    </source>
</evidence>
<evidence type="ECO:0000313" key="4">
    <source>
        <dbReference type="EMBL" id="CAC84131.1"/>
    </source>
</evidence>
<dbReference type="EMBL" id="AJ312706">
    <property type="protein sequence ID" value="CAC84131.1"/>
    <property type="molecule type" value="Genomic_DNA"/>
</dbReference>
<dbReference type="SUPFAM" id="SSF52540">
    <property type="entry name" value="P-loop containing nucleoside triphosphate hydrolases"/>
    <property type="match status" value="1"/>
</dbReference>
<reference evidence="4" key="1">
    <citation type="journal article" date="2003" name="J. Gen. Virol.">
        <title>Evidence for the evolution of ascoviruses from iridoviruses.</title>
        <authorList>
            <person name="Stasiak K."/>
            <person name="Renault S."/>
            <person name="Demattei M.V."/>
            <person name="Bigot Y."/>
            <person name="Federici B.A."/>
        </authorList>
    </citation>
    <scope>NUCLEOTIDE SEQUENCE</scope>
    <source>
        <strain evidence="4">a</strain>
    </source>
</reference>
<keyword evidence="4" id="KW-0418">Kinase</keyword>
<sequence>MYICIEGNIGCGKSSVLKAFAMNNFVVFPEPLEKWTLLEELYRDPEKYAYPFQLQVVLSQIETNKAIRRLSRSCVKIMERHGGRPRTCSRTSGIGRSPRSYVLDSCYDLIDVVPEYYIYLDSTEGLSPAQLQRNRFEERNISLDYLIRLDERYKEELSKLKNTIVIDCGSMTTEQIVKNIRDILAI</sequence>
<accession>Q8JKE9</accession>
<dbReference type="Pfam" id="PF01712">
    <property type="entry name" value="dNK"/>
    <property type="match status" value="1"/>
</dbReference>
<evidence type="ECO:0000256" key="2">
    <source>
        <dbReference type="PIRSR" id="PIRSR000705-3"/>
    </source>
</evidence>
<evidence type="ECO:0000259" key="3">
    <source>
        <dbReference type="Pfam" id="PF01712"/>
    </source>
</evidence>
<feature type="domain" description="Deoxynucleoside kinase" evidence="3">
    <location>
        <begin position="3"/>
        <end position="167"/>
    </location>
</feature>
<dbReference type="InterPro" id="IPR027417">
    <property type="entry name" value="P-loop_NTPase"/>
</dbReference>
<dbReference type="PIRSF" id="PIRSF000705">
    <property type="entry name" value="DNK"/>
    <property type="match status" value="1"/>
</dbReference>
<feature type="binding site" evidence="2">
    <location>
        <begin position="7"/>
        <end position="15"/>
    </location>
    <ligand>
        <name>ATP</name>
        <dbReference type="ChEBI" id="CHEBI:30616"/>
    </ligand>
</feature>
<dbReference type="GO" id="GO:0005524">
    <property type="term" value="F:ATP binding"/>
    <property type="evidence" value="ECO:0007669"/>
    <property type="project" value="UniProtKB-KW"/>
</dbReference>
<dbReference type="PANTHER" id="PTHR10513">
    <property type="entry name" value="DEOXYNUCLEOSIDE KINASE"/>
    <property type="match status" value="1"/>
</dbReference>
<dbReference type="Gene3D" id="3.40.50.300">
    <property type="entry name" value="P-loop containing nucleotide triphosphate hydrolases"/>
    <property type="match status" value="1"/>
</dbReference>
<name>Q8JKE9_9VIRU</name>
<dbReference type="InterPro" id="IPR050566">
    <property type="entry name" value="Deoxyribonucleoside_kinase"/>
</dbReference>
<dbReference type="InterPro" id="IPR031314">
    <property type="entry name" value="DNK_dom"/>
</dbReference>
<feature type="active site" description="Proton acceptor" evidence="1">
    <location>
        <position position="79"/>
    </location>
</feature>
<keyword evidence="2" id="KW-0067">ATP-binding</keyword>
<keyword evidence="4" id="KW-0808">Transferase</keyword>
<organism evidence="4">
    <name type="scientific">Diadromus pulchellus ascovirus 4a</name>
    <dbReference type="NCBI Taxonomy" id="158683"/>
    <lineage>
        <taxon>Viruses</taxon>
        <taxon>Varidnaviria</taxon>
        <taxon>Bamfordvirae</taxon>
        <taxon>Nucleocytoviricota</taxon>
        <taxon>Megaviricetes</taxon>
        <taxon>Pimascovirales</taxon>
        <taxon>Pimascovirales incertae sedis</taxon>
        <taxon>Ascoviridae</taxon>
        <taxon>Toursvirus</taxon>
        <taxon>Toursvirus dptv1a</taxon>
    </lineage>
</organism>